<organism evidence="1 2">
    <name type="scientific">Actinomyces oris</name>
    <dbReference type="NCBI Taxonomy" id="544580"/>
    <lineage>
        <taxon>Bacteria</taxon>
        <taxon>Bacillati</taxon>
        <taxon>Actinomycetota</taxon>
        <taxon>Actinomycetes</taxon>
        <taxon>Actinomycetales</taxon>
        <taxon>Actinomycetaceae</taxon>
        <taxon>Actinomyces</taxon>
    </lineage>
</organism>
<dbReference type="InterPro" id="IPR035965">
    <property type="entry name" value="PAS-like_dom_sf"/>
</dbReference>
<dbReference type="Proteomes" id="UP000186857">
    <property type="component" value="Unassembled WGS sequence"/>
</dbReference>
<dbReference type="AlphaFoldDB" id="A0A1Q8VEA0"/>
<dbReference type="NCBIfam" id="TIGR00229">
    <property type="entry name" value="sensory_box"/>
    <property type="match status" value="1"/>
</dbReference>
<evidence type="ECO:0000313" key="1">
    <source>
        <dbReference type="EMBL" id="OLO46438.1"/>
    </source>
</evidence>
<sequence length="444" mass="48499">MESQVGYERLFDPQDVFFSTTDLKGVIQNTNRTFDTLSRYSRDRLIGSPHNIIRHLDMPSGLFRLIWDDLKSQRPACGYITNRAVDGLDYRVFATIVPLRQGYLSVRIKPMDTVTRNKVEEAYRRVRGKERDLEARGASRHQLGEFGGRELAAELTALGFSSLHDMTLATLPREVAALVNSGVRVPAVAPESLGAVARILNTVAAMEKDTNALVFELDEYLRLITTMEATHDSARTVEARVGRIGQLVSHDAGNSAQTKTQMLAERIAELTGAAGSELTGLPSRLQVLHQSVTELRFSVALMRLLTLMVGRFAQSILDGSEVDAVHSLTDLCEALESGFRGLDPVLRAVSTQVAQLNDALHTVTSSLDRAARRLGQWVDLRGGGAGSSGSPVVDEVAQLASRGFPEVRSLAELAAECRGLHLPYDENIAAQRLAAVRSALAELI</sequence>
<name>A0A1Q8VEA0_9ACTO</name>
<dbReference type="EMBL" id="MSKJ01000001">
    <property type="protein sequence ID" value="OLO46438.1"/>
    <property type="molecule type" value="Genomic_DNA"/>
</dbReference>
<reference evidence="1 2" key="1">
    <citation type="submission" date="2016-12" db="EMBL/GenBank/DDBJ databases">
        <title>Genomic Comparison of strains in the 'Actinomyces naeslundii' Group.</title>
        <authorList>
            <person name="Mughal S.R."/>
            <person name="Do T."/>
            <person name="Gilbert S.C."/>
            <person name="Witherden E.A."/>
            <person name="Didelot X."/>
            <person name="Beighton D."/>
        </authorList>
    </citation>
    <scope>NUCLEOTIDE SEQUENCE [LARGE SCALE GENOMIC DNA]</scope>
    <source>
        <strain evidence="1 2">CCUG 33920</strain>
    </source>
</reference>
<comment type="caution">
    <text evidence="1">The sequence shown here is derived from an EMBL/GenBank/DDBJ whole genome shotgun (WGS) entry which is preliminary data.</text>
</comment>
<dbReference type="InterPro" id="IPR000014">
    <property type="entry name" value="PAS"/>
</dbReference>
<dbReference type="OrthoDB" id="266313at2"/>
<proteinExistence type="predicted"/>
<accession>A0A1Q8VEA0</accession>
<dbReference type="SUPFAM" id="SSF55785">
    <property type="entry name" value="PYP-like sensor domain (PAS domain)"/>
    <property type="match status" value="1"/>
</dbReference>
<evidence type="ECO:0000313" key="2">
    <source>
        <dbReference type="Proteomes" id="UP000186857"/>
    </source>
</evidence>
<protein>
    <submittedName>
        <fullName evidence="1">Diguanylate cyclase</fullName>
    </submittedName>
</protein>
<dbReference type="Gene3D" id="3.30.450.20">
    <property type="entry name" value="PAS domain"/>
    <property type="match status" value="1"/>
</dbReference>
<dbReference type="RefSeq" id="WP_075375878.1">
    <property type="nucleotide sequence ID" value="NZ_MSKJ01000001.1"/>
</dbReference>
<gene>
    <name evidence="1" type="ORF">BKH29_01030</name>
</gene>